<gene>
    <name evidence="9" type="ORF">GALMADRAFT_65799</name>
</gene>
<dbReference type="EMBL" id="KL142376">
    <property type="protein sequence ID" value="KDR77593.1"/>
    <property type="molecule type" value="Genomic_DNA"/>
</dbReference>
<dbReference type="PANTHER" id="PTHR31356:SF53">
    <property type="entry name" value="HEME PEROXIDASE"/>
    <property type="match status" value="1"/>
</dbReference>
<proteinExistence type="inferred from homology"/>
<sequence length="481" mass="52325">MPAASIINLIIWTLFIPASTLFVSGDYTWPSPQHDALEKFLYEGIDASDLNLAGLASFCSKRFGPSPFELSTFSAEWVRLAYHDMATHNVTDGTGGLDASIFYELDRPENIGAGNINSVNDFRTHTSKLVSRSDIIAMGVVWGVAGCGGPAIPFRYGRKDAFKPGRSGVPEPQQELTSHIESFRLQGFTETEMIGLVACGHTLGGVRSVDFQDIVPDPTNFSLATFDTTPAFDHVIVSEYLNSSTQNPLIKVPSGNTTFASDRRIFGIGQNATMKGLNSKTSFFKTCQTLLARMIDTVPSNVQLSDVVTLLPVKVTDAQITVIDSQLVFMTTLRLAHPININATAARNVRMFWCDNRGILKNCNRVTNVASLPFQDGSFTSPLTDSLNIQLTLYNFKVPISAARSVSKFWFEVDGVIHNNGGKGYPILQDEIIHVPWLGSFNKAFSQPGPTSTSLGLSETTFNLVVGVSAPASSARACFKI</sequence>
<evidence type="ECO:0000313" key="9">
    <source>
        <dbReference type="EMBL" id="KDR77593.1"/>
    </source>
</evidence>
<dbReference type="EC" id="1.11.1.-" evidence="7"/>
<comment type="similarity">
    <text evidence="6">Belongs to the peroxidase family.</text>
</comment>
<dbReference type="SUPFAM" id="SSF48113">
    <property type="entry name" value="Heme-dependent peroxidases"/>
    <property type="match status" value="1"/>
</dbReference>
<evidence type="ECO:0000256" key="1">
    <source>
        <dbReference type="ARBA" id="ARBA00022559"/>
    </source>
</evidence>
<dbReference type="GO" id="GO:0000302">
    <property type="term" value="P:response to reactive oxygen species"/>
    <property type="evidence" value="ECO:0007669"/>
    <property type="project" value="TreeGrafter"/>
</dbReference>
<organism evidence="9 10">
    <name type="scientific">Galerina marginata (strain CBS 339.88)</name>
    <dbReference type="NCBI Taxonomy" id="685588"/>
    <lineage>
        <taxon>Eukaryota</taxon>
        <taxon>Fungi</taxon>
        <taxon>Dikarya</taxon>
        <taxon>Basidiomycota</taxon>
        <taxon>Agaricomycotina</taxon>
        <taxon>Agaricomycetes</taxon>
        <taxon>Agaricomycetidae</taxon>
        <taxon>Agaricales</taxon>
        <taxon>Agaricineae</taxon>
        <taxon>Strophariaceae</taxon>
        <taxon>Galerina</taxon>
    </lineage>
</organism>
<evidence type="ECO:0000313" key="10">
    <source>
        <dbReference type="Proteomes" id="UP000027222"/>
    </source>
</evidence>
<dbReference type="GO" id="GO:0046872">
    <property type="term" value="F:metal ion binding"/>
    <property type="evidence" value="ECO:0007669"/>
    <property type="project" value="UniProtKB-UniRule"/>
</dbReference>
<keyword evidence="5" id="KW-0408">Iron</keyword>
<evidence type="ECO:0000256" key="2">
    <source>
        <dbReference type="ARBA" id="ARBA00022617"/>
    </source>
</evidence>
<dbReference type="AlphaFoldDB" id="A0A067TF33"/>
<keyword evidence="2" id="KW-0349">Heme</keyword>
<dbReference type="InterPro" id="IPR010255">
    <property type="entry name" value="Haem_peroxidase_sf"/>
</dbReference>
<evidence type="ECO:0000256" key="5">
    <source>
        <dbReference type="ARBA" id="ARBA00023004"/>
    </source>
</evidence>
<dbReference type="Pfam" id="PF00141">
    <property type="entry name" value="peroxidase"/>
    <property type="match status" value="1"/>
</dbReference>
<keyword evidence="1 7" id="KW-0575">Peroxidase</keyword>
<evidence type="ECO:0000259" key="8">
    <source>
        <dbReference type="PROSITE" id="PS50873"/>
    </source>
</evidence>
<dbReference type="InterPro" id="IPR044831">
    <property type="entry name" value="Ccp1-like"/>
</dbReference>
<reference evidence="10" key="1">
    <citation type="journal article" date="2014" name="Proc. Natl. Acad. Sci. U.S.A.">
        <title>Extensive sampling of basidiomycete genomes demonstrates inadequacy of the white-rot/brown-rot paradigm for wood decay fungi.</title>
        <authorList>
            <person name="Riley R."/>
            <person name="Salamov A.A."/>
            <person name="Brown D.W."/>
            <person name="Nagy L.G."/>
            <person name="Floudas D."/>
            <person name="Held B.W."/>
            <person name="Levasseur A."/>
            <person name="Lombard V."/>
            <person name="Morin E."/>
            <person name="Otillar R."/>
            <person name="Lindquist E.A."/>
            <person name="Sun H."/>
            <person name="LaButti K.M."/>
            <person name="Schmutz J."/>
            <person name="Jabbour D."/>
            <person name="Luo H."/>
            <person name="Baker S.E."/>
            <person name="Pisabarro A.G."/>
            <person name="Walton J.D."/>
            <person name="Blanchette R.A."/>
            <person name="Henrissat B."/>
            <person name="Martin F."/>
            <person name="Cullen D."/>
            <person name="Hibbett D.S."/>
            <person name="Grigoriev I.V."/>
        </authorList>
    </citation>
    <scope>NUCLEOTIDE SEQUENCE [LARGE SCALE GENOMIC DNA]</scope>
    <source>
        <strain evidence="10">CBS 339.88</strain>
    </source>
</reference>
<dbReference type="GO" id="GO:0004601">
    <property type="term" value="F:peroxidase activity"/>
    <property type="evidence" value="ECO:0007669"/>
    <property type="project" value="UniProtKB-KW"/>
</dbReference>
<dbReference type="PROSITE" id="PS50873">
    <property type="entry name" value="PEROXIDASE_4"/>
    <property type="match status" value="1"/>
</dbReference>
<keyword evidence="4 7" id="KW-0560">Oxidoreductase</keyword>
<name>A0A067TF33_GALM3</name>
<keyword evidence="10" id="KW-1185">Reference proteome</keyword>
<dbReference type="OrthoDB" id="2144714at2759"/>
<dbReference type="GO" id="GO:0020037">
    <property type="term" value="F:heme binding"/>
    <property type="evidence" value="ECO:0007669"/>
    <property type="project" value="UniProtKB-UniRule"/>
</dbReference>
<dbReference type="InterPro" id="IPR002016">
    <property type="entry name" value="Haem_peroxidase"/>
</dbReference>
<dbReference type="Gene3D" id="1.10.520.10">
    <property type="match status" value="1"/>
</dbReference>
<dbReference type="GO" id="GO:0034599">
    <property type="term" value="P:cellular response to oxidative stress"/>
    <property type="evidence" value="ECO:0007669"/>
    <property type="project" value="InterPro"/>
</dbReference>
<dbReference type="Gene3D" id="1.10.420.10">
    <property type="entry name" value="Peroxidase, domain 2"/>
    <property type="match status" value="1"/>
</dbReference>
<evidence type="ECO:0000256" key="3">
    <source>
        <dbReference type="ARBA" id="ARBA00022723"/>
    </source>
</evidence>
<protein>
    <recommendedName>
        <fullName evidence="7">Peroxidase</fullName>
        <ecNumber evidence="7">1.11.1.-</ecNumber>
    </recommendedName>
</protein>
<evidence type="ECO:0000256" key="4">
    <source>
        <dbReference type="ARBA" id="ARBA00023002"/>
    </source>
</evidence>
<keyword evidence="3" id="KW-0479">Metal-binding</keyword>
<feature type="domain" description="Plant heme peroxidase family profile" evidence="8">
    <location>
        <begin position="72"/>
        <end position="367"/>
    </location>
</feature>
<dbReference type="PRINTS" id="PR00458">
    <property type="entry name" value="PEROXIDASE"/>
</dbReference>
<evidence type="ECO:0000256" key="7">
    <source>
        <dbReference type="RuleBase" id="RU363051"/>
    </source>
</evidence>
<accession>A0A067TF33</accession>
<dbReference type="Proteomes" id="UP000027222">
    <property type="component" value="Unassembled WGS sequence"/>
</dbReference>
<dbReference type="HOGENOM" id="CLU_004824_4_0_1"/>
<dbReference type="PANTHER" id="PTHR31356">
    <property type="entry name" value="THYLAKOID LUMENAL 29 KDA PROTEIN, CHLOROPLASTIC-RELATED"/>
    <property type="match status" value="1"/>
</dbReference>
<evidence type="ECO:0000256" key="6">
    <source>
        <dbReference type="RuleBase" id="RU004241"/>
    </source>
</evidence>
<dbReference type="GO" id="GO:0042744">
    <property type="term" value="P:hydrogen peroxide catabolic process"/>
    <property type="evidence" value="ECO:0007669"/>
    <property type="project" value="TreeGrafter"/>
</dbReference>
<dbReference type="STRING" id="685588.A0A067TF33"/>